<gene>
    <name evidence="3" type="ORF">ONB1V03_LOCUS10357</name>
</gene>
<protein>
    <recommendedName>
        <fullName evidence="2">Arrestin C-terminal-like domain-containing protein</fullName>
    </recommendedName>
</protein>
<dbReference type="SMART" id="SM01017">
    <property type="entry name" value="Arrestin_C"/>
    <property type="match status" value="1"/>
</dbReference>
<sequence>MESKHVTNMEIDLDNESEHYMVGDRVTGSLKFASTGRVLASGVRINLVGVGEVNWTEHVPLAMYGGAPMYRNNRKFLILDVPFDMNKDAHEKPLDRGVHTIPFDIKIPDHGSPSSFEDTHAWIHYNVEAAIDEPDSDEVNTIKTRITVDSPMRHNLKVFVGGHADKTLSVFPNMGSGSIAFHTSLSRKGYLPGETIEVNCYVVNKSTVDVTPRATLYQTRVYQTGECHKAVDRVLTEHIIGKKMASNANNTDIIHIPIPKSASLSIKSDVISVKYVVHVTLDIPHAVDLSIDLPIIVTTQSALDRNQG</sequence>
<dbReference type="GO" id="GO:0005737">
    <property type="term" value="C:cytoplasm"/>
    <property type="evidence" value="ECO:0007669"/>
    <property type="project" value="TreeGrafter"/>
</dbReference>
<organism evidence="3">
    <name type="scientific">Oppiella nova</name>
    <dbReference type="NCBI Taxonomy" id="334625"/>
    <lineage>
        <taxon>Eukaryota</taxon>
        <taxon>Metazoa</taxon>
        <taxon>Ecdysozoa</taxon>
        <taxon>Arthropoda</taxon>
        <taxon>Chelicerata</taxon>
        <taxon>Arachnida</taxon>
        <taxon>Acari</taxon>
        <taxon>Acariformes</taxon>
        <taxon>Sarcoptiformes</taxon>
        <taxon>Oribatida</taxon>
        <taxon>Brachypylina</taxon>
        <taxon>Oppioidea</taxon>
        <taxon>Oppiidae</taxon>
        <taxon>Oppiella</taxon>
    </lineage>
</organism>
<dbReference type="AlphaFoldDB" id="A0A7R9QPQ3"/>
<dbReference type="InterPro" id="IPR011022">
    <property type="entry name" value="Arrestin_C-like"/>
</dbReference>
<dbReference type="Proteomes" id="UP000728032">
    <property type="component" value="Unassembled WGS sequence"/>
</dbReference>
<name>A0A7R9QPQ3_9ACAR</name>
<dbReference type="Pfam" id="PF00339">
    <property type="entry name" value="Arrestin_N"/>
    <property type="match status" value="1"/>
</dbReference>
<dbReference type="OrthoDB" id="6489733at2759"/>
<reference evidence="3" key="1">
    <citation type="submission" date="2020-11" db="EMBL/GenBank/DDBJ databases">
        <authorList>
            <person name="Tran Van P."/>
        </authorList>
    </citation>
    <scope>NUCLEOTIDE SEQUENCE</scope>
</reference>
<dbReference type="PANTHER" id="PTHR11188">
    <property type="entry name" value="ARRESTIN DOMAIN CONTAINING PROTEIN"/>
    <property type="match status" value="1"/>
</dbReference>
<dbReference type="GO" id="GO:0015031">
    <property type="term" value="P:protein transport"/>
    <property type="evidence" value="ECO:0007669"/>
    <property type="project" value="TreeGrafter"/>
</dbReference>
<accession>A0A7R9QPQ3</accession>
<dbReference type="InterPro" id="IPR050357">
    <property type="entry name" value="Arrestin_domain-protein"/>
</dbReference>
<dbReference type="InterPro" id="IPR011021">
    <property type="entry name" value="Arrestin-like_N"/>
</dbReference>
<keyword evidence="4" id="KW-1185">Reference proteome</keyword>
<proteinExistence type="inferred from homology"/>
<dbReference type="EMBL" id="OC921814">
    <property type="protein sequence ID" value="CAD7653704.1"/>
    <property type="molecule type" value="Genomic_DNA"/>
</dbReference>
<feature type="domain" description="Arrestin C-terminal-like" evidence="2">
    <location>
        <begin position="175"/>
        <end position="302"/>
    </location>
</feature>
<dbReference type="PANTHER" id="PTHR11188:SF17">
    <property type="entry name" value="FI21816P1"/>
    <property type="match status" value="1"/>
</dbReference>
<evidence type="ECO:0000256" key="1">
    <source>
        <dbReference type="ARBA" id="ARBA00005298"/>
    </source>
</evidence>
<dbReference type="Gene3D" id="2.60.40.640">
    <property type="match status" value="2"/>
</dbReference>
<dbReference type="Pfam" id="PF02752">
    <property type="entry name" value="Arrestin_C"/>
    <property type="match status" value="1"/>
</dbReference>
<dbReference type="SUPFAM" id="SSF81296">
    <property type="entry name" value="E set domains"/>
    <property type="match status" value="2"/>
</dbReference>
<evidence type="ECO:0000313" key="4">
    <source>
        <dbReference type="Proteomes" id="UP000728032"/>
    </source>
</evidence>
<dbReference type="EMBL" id="CAJPVJ010006989">
    <property type="protein sequence ID" value="CAG2170891.1"/>
    <property type="molecule type" value="Genomic_DNA"/>
</dbReference>
<comment type="similarity">
    <text evidence="1">Belongs to the arrestin family.</text>
</comment>
<evidence type="ECO:0000259" key="2">
    <source>
        <dbReference type="SMART" id="SM01017"/>
    </source>
</evidence>
<evidence type="ECO:0000313" key="3">
    <source>
        <dbReference type="EMBL" id="CAD7653704.1"/>
    </source>
</evidence>
<dbReference type="InterPro" id="IPR014752">
    <property type="entry name" value="Arrestin-like_C"/>
</dbReference>
<dbReference type="InterPro" id="IPR014756">
    <property type="entry name" value="Ig_E-set"/>
</dbReference>